<evidence type="ECO:0000256" key="1">
    <source>
        <dbReference type="ARBA" id="ARBA00004141"/>
    </source>
</evidence>
<feature type="transmembrane region" description="Helical" evidence="6">
    <location>
        <begin position="372"/>
        <end position="390"/>
    </location>
</feature>
<dbReference type="PANTHER" id="PTHR30569">
    <property type="entry name" value="CYTOSINE TRANSPORTER CODB"/>
    <property type="match status" value="1"/>
</dbReference>
<dbReference type="GO" id="GO:0005886">
    <property type="term" value="C:plasma membrane"/>
    <property type="evidence" value="ECO:0007669"/>
    <property type="project" value="TreeGrafter"/>
</dbReference>
<feature type="transmembrane region" description="Helical" evidence="6">
    <location>
        <begin position="137"/>
        <end position="156"/>
    </location>
</feature>
<evidence type="ECO:0000256" key="3">
    <source>
        <dbReference type="ARBA" id="ARBA00022692"/>
    </source>
</evidence>
<evidence type="ECO:0000256" key="4">
    <source>
        <dbReference type="ARBA" id="ARBA00022989"/>
    </source>
</evidence>
<dbReference type="AlphaFoldDB" id="A0A9X2HP16"/>
<feature type="transmembrane region" description="Helical" evidence="6">
    <location>
        <begin position="163"/>
        <end position="187"/>
    </location>
</feature>
<comment type="caution">
    <text evidence="7">The sequence shown here is derived from an EMBL/GenBank/DDBJ whole genome shotgun (WGS) entry which is preliminary data.</text>
</comment>
<protein>
    <submittedName>
        <fullName evidence="7">Cytosine permease</fullName>
    </submittedName>
</protein>
<evidence type="ECO:0000256" key="5">
    <source>
        <dbReference type="ARBA" id="ARBA00023136"/>
    </source>
</evidence>
<dbReference type="InterPro" id="IPR030191">
    <property type="entry name" value="CodB"/>
</dbReference>
<feature type="transmembrane region" description="Helical" evidence="6">
    <location>
        <begin position="99"/>
        <end position="125"/>
    </location>
</feature>
<dbReference type="EMBL" id="JAMLDX010000007">
    <property type="protein sequence ID" value="MCP3730893.1"/>
    <property type="molecule type" value="Genomic_DNA"/>
</dbReference>
<dbReference type="Pfam" id="PF02133">
    <property type="entry name" value="Transp_cyt_pur"/>
    <property type="match status" value="1"/>
</dbReference>
<evidence type="ECO:0000256" key="6">
    <source>
        <dbReference type="SAM" id="Phobius"/>
    </source>
</evidence>
<dbReference type="RefSeq" id="WP_254293030.1">
    <property type="nucleotide sequence ID" value="NZ_JAMLDX010000007.1"/>
</dbReference>
<dbReference type="GO" id="GO:0015209">
    <property type="term" value="F:cytosine transmembrane transporter activity"/>
    <property type="evidence" value="ECO:0007669"/>
    <property type="project" value="InterPro"/>
</dbReference>
<organism evidence="7 8">
    <name type="scientific">Sphingomonas tagetis</name>
    <dbReference type="NCBI Taxonomy" id="2949092"/>
    <lineage>
        <taxon>Bacteria</taxon>
        <taxon>Pseudomonadati</taxon>
        <taxon>Pseudomonadota</taxon>
        <taxon>Alphaproteobacteria</taxon>
        <taxon>Sphingomonadales</taxon>
        <taxon>Sphingomonadaceae</taxon>
        <taxon>Sphingomonas</taxon>
    </lineage>
</organism>
<feature type="transmembrane region" description="Helical" evidence="6">
    <location>
        <begin position="52"/>
        <end position="78"/>
    </location>
</feature>
<evidence type="ECO:0000313" key="7">
    <source>
        <dbReference type="EMBL" id="MCP3730893.1"/>
    </source>
</evidence>
<feature type="transmembrane region" description="Helical" evidence="6">
    <location>
        <begin position="199"/>
        <end position="219"/>
    </location>
</feature>
<feature type="transmembrane region" description="Helical" evidence="6">
    <location>
        <begin position="334"/>
        <end position="351"/>
    </location>
</feature>
<keyword evidence="8" id="KW-1185">Reference proteome</keyword>
<dbReference type="Proteomes" id="UP001139451">
    <property type="component" value="Unassembled WGS sequence"/>
</dbReference>
<accession>A0A9X2HP16</accession>
<evidence type="ECO:0000313" key="8">
    <source>
        <dbReference type="Proteomes" id="UP001139451"/>
    </source>
</evidence>
<feature type="transmembrane region" description="Helical" evidence="6">
    <location>
        <begin position="309"/>
        <end position="328"/>
    </location>
</feature>
<dbReference type="PANTHER" id="PTHR30569:SF0">
    <property type="entry name" value="CYTOSINE PERMEASE"/>
    <property type="match status" value="1"/>
</dbReference>
<comment type="similarity">
    <text evidence="2">Belongs to the purine-cytosine permease (2.A.39) family.</text>
</comment>
<proteinExistence type="inferred from homology"/>
<reference evidence="7" key="1">
    <citation type="submission" date="2022-05" db="EMBL/GenBank/DDBJ databases">
        <title>Sphingomonas sp. strain MG17 Genome sequencing and assembly.</title>
        <authorList>
            <person name="Kim I."/>
        </authorList>
    </citation>
    <scope>NUCLEOTIDE SEQUENCE</scope>
    <source>
        <strain evidence="7">MG17</strain>
    </source>
</reference>
<dbReference type="Gene3D" id="1.10.4160.10">
    <property type="entry name" value="Hydantoin permease"/>
    <property type="match status" value="1"/>
</dbReference>
<feature type="transmembrane region" description="Helical" evidence="6">
    <location>
        <begin position="231"/>
        <end position="257"/>
    </location>
</feature>
<keyword evidence="4 6" id="KW-1133">Transmembrane helix</keyword>
<feature type="transmembrane region" description="Helical" evidence="6">
    <location>
        <begin position="402"/>
        <end position="420"/>
    </location>
</feature>
<evidence type="ECO:0000256" key="2">
    <source>
        <dbReference type="ARBA" id="ARBA00008974"/>
    </source>
</evidence>
<sequence>MSGGQPGGEYANGPLPESLTVAGWRVALIVASFNIALPGFLNGAQIGLALGFWSAVIVGLLAGGILSAGAIFTAWVSVRTRLTTYLLIQRSFGLRGAALVNIVVAIVHYCWFGVNVSFFGGAIVALVGQGYAIPGDFTAFVIVGSLLMIVSTIYGFRALDRLALIAVPLLAAILAAVAIFALHRYGFVAAPSANPPEPMSFGIALSALIGGNMLTVAAMPDLSRYIRSVKGATASMILSFPIATPLLLVAAALPALATGETDIMKLVTMFGFGLPVLLILILSIWTINAANLYSASLSMRATFPKVREWIFICAGGAVGGAFAVAGIIDAFIPFLIFLGILIPPIAAIYVIDTFITFRGVDAAHSLATLPAVRWPAIVVWLGSIAGALGLERAGLTFTTVPMLDATIFATAAYLAVIKFAPATVDSDSQQEAV</sequence>
<keyword evidence="3 6" id="KW-0812">Transmembrane</keyword>
<keyword evidence="5 6" id="KW-0472">Membrane</keyword>
<comment type="subcellular location">
    <subcellularLocation>
        <location evidence="1">Membrane</location>
        <topology evidence="1">Multi-pass membrane protein</topology>
    </subcellularLocation>
</comment>
<gene>
    <name evidence="7" type="ORF">M9978_10675</name>
</gene>
<name>A0A9X2HP16_9SPHN</name>
<feature type="transmembrane region" description="Helical" evidence="6">
    <location>
        <begin position="21"/>
        <end position="40"/>
    </location>
</feature>
<dbReference type="InterPro" id="IPR001248">
    <property type="entry name" value="Pur-cyt_permease"/>
</dbReference>
<feature type="transmembrane region" description="Helical" evidence="6">
    <location>
        <begin position="263"/>
        <end position="288"/>
    </location>
</feature>